<evidence type="ECO:0000313" key="2">
    <source>
        <dbReference type="EMBL" id="GIY79799.1"/>
    </source>
</evidence>
<protein>
    <submittedName>
        <fullName evidence="2">Uncharacterized protein</fullName>
    </submittedName>
</protein>
<dbReference type="AlphaFoldDB" id="A0AAV4WD65"/>
<dbReference type="Proteomes" id="UP001054945">
    <property type="component" value="Unassembled WGS sequence"/>
</dbReference>
<name>A0AAV4WD65_CAEEX</name>
<feature type="region of interest" description="Disordered" evidence="1">
    <location>
        <begin position="1"/>
        <end position="23"/>
    </location>
</feature>
<dbReference type="EMBL" id="BPLR01015931">
    <property type="protein sequence ID" value="GIY79799.1"/>
    <property type="molecule type" value="Genomic_DNA"/>
</dbReference>
<comment type="caution">
    <text evidence="2">The sequence shown here is derived from an EMBL/GenBank/DDBJ whole genome shotgun (WGS) entry which is preliminary data.</text>
</comment>
<proteinExistence type="predicted"/>
<keyword evidence="3" id="KW-1185">Reference proteome</keyword>
<reference evidence="2 3" key="1">
    <citation type="submission" date="2021-06" db="EMBL/GenBank/DDBJ databases">
        <title>Caerostris extrusa draft genome.</title>
        <authorList>
            <person name="Kono N."/>
            <person name="Arakawa K."/>
        </authorList>
    </citation>
    <scope>NUCLEOTIDE SEQUENCE [LARGE SCALE GENOMIC DNA]</scope>
</reference>
<organism evidence="2 3">
    <name type="scientific">Caerostris extrusa</name>
    <name type="common">Bark spider</name>
    <name type="synonym">Caerostris bankana</name>
    <dbReference type="NCBI Taxonomy" id="172846"/>
    <lineage>
        <taxon>Eukaryota</taxon>
        <taxon>Metazoa</taxon>
        <taxon>Ecdysozoa</taxon>
        <taxon>Arthropoda</taxon>
        <taxon>Chelicerata</taxon>
        <taxon>Arachnida</taxon>
        <taxon>Araneae</taxon>
        <taxon>Araneomorphae</taxon>
        <taxon>Entelegynae</taxon>
        <taxon>Araneoidea</taxon>
        <taxon>Araneidae</taxon>
        <taxon>Caerostris</taxon>
    </lineage>
</organism>
<accession>A0AAV4WD65</accession>
<gene>
    <name evidence="2" type="ORF">CEXT_665441</name>
</gene>
<evidence type="ECO:0000256" key="1">
    <source>
        <dbReference type="SAM" id="MobiDB-lite"/>
    </source>
</evidence>
<sequence>MHPPMTLPGISARPTPNPAEGEWMGVPNLRRQLRLSAGGQRVQGSESRLKPSNKSAAKPATLRRRGVGAGSRCGLWPLLSTGKWLVVFIRFLRTSTFITKPSFNDKSDISPETKIQSQVSLSTITCLRWGEKHHFSLLHPFPNNPFCIDRTEDHPPASSDDSPRNRRRPTPNPAGENGRGCRSLICGDSCDFRPADKGFEDLKPAPRSP</sequence>
<feature type="compositionally biased region" description="Polar residues" evidence="1">
    <location>
        <begin position="42"/>
        <end position="55"/>
    </location>
</feature>
<evidence type="ECO:0000313" key="3">
    <source>
        <dbReference type="Proteomes" id="UP001054945"/>
    </source>
</evidence>
<feature type="region of interest" description="Disordered" evidence="1">
    <location>
        <begin position="36"/>
        <end position="63"/>
    </location>
</feature>
<feature type="region of interest" description="Disordered" evidence="1">
    <location>
        <begin position="148"/>
        <end position="181"/>
    </location>
</feature>